<protein>
    <submittedName>
        <fullName evidence="1">Uncharacterized protein</fullName>
    </submittedName>
</protein>
<proteinExistence type="predicted"/>
<accession>A0ACB9HMW2</accession>
<comment type="caution">
    <text evidence="1">The sequence shown here is derived from an EMBL/GenBank/DDBJ whole genome shotgun (WGS) entry which is preliminary data.</text>
</comment>
<dbReference type="EMBL" id="CM042028">
    <property type="protein sequence ID" value="KAI3797244.1"/>
    <property type="molecule type" value="Genomic_DNA"/>
</dbReference>
<gene>
    <name evidence="1" type="ORF">L1987_32499</name>
</gene>
<reference evidence="2" key="1">
    <citation type="journal article" date="2022" name="Mol. Ecol. Resour.">
        <title>The genomes of chicory, endive, great burdock and yacon provide insights into Asteraceae palaeo-polyploidization history and plant inulin production.</title>
        <authorList>
            <person name="Fan W."/>
            <person name="Wang S."/>
            <person name="Wang H."/>
            <person name="Wang A."/>
            <person name="Jiang F."/>
            <person name="Liu H."/>
            <person name="Zhao H."/>
            <person name="Xu D."/>
            <person name="Zhang Y."/>
        </authorList>
    </citation>
    <scope>NUCLEOTIDE SEQUENCE [LARGE SCALE GENOMIC DNA]</scope>
    <source>
        <strain evidence="2">cv. Yunnan</strain>
    </source>
</reference>
<organism evidence="1 2">
    <name type="scientific">Smallanthus sonchifolius</name>
    <dbReference type="NCBI Taxonomy" id="185202"/>
    <lineage>
        <taxon>Eukaryota</taxon>
        <taxon>Viridiplantae</taxon>
        <taxon>Streptophyta</taxon>
        <taxon>Embryophyta</taxon>
        <taxon>Tracheophyta</taxon>
        <taxon>Spermatophyta</taxon>
        <taxon>Magnoliopsida</taxon>
        <taxon>eudicotyledons</taxon>
        <taxon>Gunneridae</taxon>
        <taxon>Pentapetalae</taxon>
        <taxon>asterids</taxon>
        <taxon>campanulids</taxon>
        <taxon>Asterales</taxon>
        <taxon>Asteraceae</taxon>
        <taxon>Asteroideae</taxon>
        <taxon>Heliantheae alliance</taxon>
        <taxon>Millerieae</taxon>
        <taxon>Smallanthus</taxon>
    </lineage>
</organism>
<dbReference type="Proteomes" id="UP001056120">
    <property type="component" value="Linkage Group LG11"/>
</dbReference>
<keyword evidence="2" id="KW-1185">Reference proteome</keyword>
<evidence type="ECO:0000313" key="1">
    <source>
        <dbReference type="EMBL" id="KAI3797244.1"/>
    </source>
</evidence>
<name>A0ACB9HMW2_9ASTR</name>
<evidence type="ECO:0000313" key="2">
    <source>
        <dbReference type="Proteomes" id="UP001056120"/>
    </source>
</evidence>
<reference evidence="1 2" key="2">
    <citation type="journal article" date="2022" name="Mol. Ecol. Resour.">
        <title>The genomes of chicory, endive, great burdock and yacon provide insights into Asteraceae paleo-polyploidization history and plant inulin production.</title>
        <authorList>
            <person name="Fan W."/>
            <person name="Wang S."/>
            <person name="Wang H."/>
            <person name="Wang A."/>
            <person name="Jiang F."/>
            <person name="Liu H."/>
            <person name="Zhao H."/>
            <person name="Xu D."/>
            <person name="Zhang Y."/>
        </authorList>
    </citation>
    <scope>NUCLEOTIDE SEQUENCE [LARGE SCALE GENOMIC DNA]</scope>
    <source>
        <strain evidence="2">cv. Yunnan</strain>
        <tissue evidence="1">Leaves</tissue>
    </source>
</reference>
<sequence>MCEICGGPHFTCRCPYSSGESKNYYEYAYQQVQPHERYRTREELNAWCKEANEQYERDIQAILARIGSHRPTNIDRVVYDQDGNEIGIETASGELILGNTMDDVQSTVTEGEAQVPPPGIYSDPDYITDFGVSTSTQDNTVHYDTLHLSCENELVQEIRNEDIIKEEQRKVQDIMNNQWHLITRAEQLHFLEENGRLMDELESIKLQKEEAPPEPRTKMGVVVPPSDLQGLKQIRPGVYEFSWDESDNDSFWSDDEDVIDDEENIEIPKTPIEDECFEEVLAGLFETDDNSEDELLVEIVDEASWEEEFGDELVGLPTFEEDGEYDPLGDLKLLEDLLYQEPSVGIEEEVKVQEVINEPRTELVSDLPLFTQGRERQEPVEEEDGGSPPRSSRPRDRARRRMDRHVMKVLGWSYTDRRKEYTGDDHAPHYMPRIKFGPSKFKYWWPDPFEFSKLFLRSATHVCKKGGRPIILNGPDGGGIKEKPPDR</sequence>